<keyword evidence="4" id="KW-0249">Electron transport</keyword>
<accession>A0AAE5UAB0</accession>
<dbReference type="GO" id="GO:0015035">
    <property type="term" value="F:protein-disulfide reductase activity"/>
    <property type="evidence" value="ECO:0007669"/>
    <property type="project" value="InterPro"/>
</dbReference>
<dbReference type="AlphaFoldDB" id="A0AAE5UAB0"/>
<dbReference type="InterPro" id="IPR017937">
    <property type="entry name" value="Thioredoxin_CS"/>
</dbReference>
<dbReference type="GO" id="GO:0005829">
    <property type="term" value="C:cytosol"/>
    <property type="evidence" value="ECO:0007669"/>
    <property type="project" value="TreeGrafter"/>
</dbReference>
<dbReference type="PANTHER" id="PTHR45663">
    <property type="entry name" value="GEO12009P1"/>
    <property type="match status" value="1"/>
</dbReference>
<evidence type="ECO:0000313" key="11">
    <source>
        <dbReference type="Proteomes" id="UP000220341"/>
    </source>
</evidence>
<dbReference type="RefSeq" id="WP_098278776.1">
    <property type="nucleotide sequence ID" value="NZ_JBDIZP010000011.1"/>
</dbReference>
<protein>
    <recommendedName>
        <fullName evidence="2 7">Thioredoxin</fullName>
    </recommendedName>
</protein>
<evidence type="ECO:0000256" key="5">
    <source>
        <dbReference type="ARBA" id="ARBA00023157"/>
    </source>
</evidence>
<dbReference type="GO" id="GO:0045454">
    <property type="term" value="P:cell redox homeostasis"/>
    <property type="evidence" value="ECO:0007669"/>
    <property type="project" value="TreeGrafter"/>
</dbReference>
<keyword evidence="3" id="KW-0813">Transport</keyword>
<dbReference type="PROSITE" id="PS51352">
    <property type="entry name" value="THIOREDOXIN_2"/>
    <property type="match status" value="1"/>
</dbReference>
<evidence type="ECO:0000256" key="2">
    <source>
        <dbReference type="ARBA" id="ARBA00020570"/>
    </source>
</evidence>
<dbReference type="PIRSF" id="PIRSF000077">
    <property type="entry name" value="Thioredoxin"/>
    <property type="match status" value="1"/>
</dbReference>
<gene>
    <name evidence="10" type="ORF">CN497_22610</name>
</gene>
<dbReference type="InterPro" id="IPR013766">
    <property type="entry name" value="Thioredoxin_domain"/>
</dbReference>
<evidence type="ECO:0000259" key="9">
    <source>
        <dbReference type="PROSITE" id="PS51352"/>
    </source>
</evidence>
<feature type="disulfide bond" description="Redox-active" evidence="8">
    <location>
        <begin position="30"/>
        <end position="33"/>
    </location>
</feature>
<dbReference type="SUPFAM" id="SSF52833">
    <property type="entry name" value="Thioredoxin-like"/>
    <property type="match status" value="1"/>
</dbReference>
<keyword evidence="5 8" id="KW-1015">Disulfide bond</keyword>
<comment type="similarity">
    <text evidence="1 7">Belongs to the thioredoxin family.</text>
</comment>
<evidence type="ECO:0000313" key="10">
    <source>
        <dbReference type="EMBL" id="PES32411.1"/>
    </source>
</evidence>
<dbReference type="EMBL" id="NTYW01000043">
    <property type="protein sequence ID" value="PES32411.1"/>
    <property type="molecule type" value="Genomic_DNA"/>
</dbReference>
<dbReference type="Gene3D" id="3.40.30.10">
    <property type="entry name" value="Glutaredoxin"/>
    <property type="match status" value="1"/>
</dbReference>
<reference evidence="10 11" key="1">
    <citation type="submission" date="2017-09" db="EMBL/GenBank/DDBJ databases">
        <title>Large-scale bioinformatics analysis of Bacillus genomes uncovers conserved roles of natural products in bacterial physiology.</title>
        <authorList>
            <consortium name="Agbiome Team Llc"/>
            <person name="Bleich R.M."/>
            <person name="Kirk G.J."/>
            <person name="Santa Maria K.C."/>
            <person name="Allen S.E."/>
            <person name="Farag S."/>
            <person name="Shank E.A."/>
            <person name="Bowers A."/>
        </authorList>
    </citation>
    <scope>NUCLEOTIDE SEQUENCE [LARGE SCALE GENOMIC DNA]</scope>
    <source>
        <strain evidence="10 11">AFS003013</strain>
    </source>
</reference>
<sequence length="107" mass="12143">MAIIHVASNELEKYLNTDKVVLLNFSASWCGPCLRYGDILKQLDEELGDSVQIVKVDTDKYPKLAKGFNVMGIPNSRFYFNNQFEKPFVGVTSLESLKEKVLRVKAK</sequence>
<evidence type="ECO:0000256" key="3">
    <source>
        <dbReference type="ARBA" id="ARBA00022448"/>
    </source>
</evidence>
<dbReference type="PROSITE" id="PS00194">
    <property type="entry name" value="THIOREDOXIN_1"/>
    <property type="match status" value="1"/>
</dbReference>
<evidence type="ECO:0000256" key="6">
    <source>
        <dbReference type="ARBA" id="ARBA00023284"/>
    </source>
</evidence>
<dbReference type="CDD" id="cd02947">
    <property type="entry name" value="TRX_family"/>
    <property type="match status" value="1"/>
</dbReference>
<name>A0AAE5UAB0_PRIMG</name>
<dbReference type="PANTHER" id="PTHR45663:SF11">
    <property type="entry name" value="GEO12009P1"/>
    <property type="match status" value="1"/>
</dbReference>
<proteinExistence type="inferred from homology"/>
<dbReference type="InterPro" id="IPR005746">
    <property type="entry name" value="Thioredoxin"/>
</dbReference>
<organism evidence="10 11">
    <name type="scientific">Priestia megaterium</name>
    <name type="common">Bacillus megaterium</name>
    <dbReference type="NCBI Taxonomy" id="1404"/>
    <lineage>
        <taxon>Bacteria</taxon>
        <taxon>Bacillati</taxon>
        <taxon>Bacillota</taxon>
        <taxon>Bacilli</taxon>
        <taxon>Bacillales</taxon>
        <taxon>Bacillaceae</taxon>
        <taxon>Priestia</taxon>
    </lineage>
</organism>
<keyword evidence="6 8" id="KW-0676">Redox-active center</keyword>
<feature type="domain" description="Thioredoxin" evidence="9">
    <location>
        <begin position="1"/>
        <end position="106"/>
    </location>
</feature>
<evidence type="ECO:0000256" key="8">
    <source>
        <dbReference type="PIRSR" id="PIRSR000077-4"/>
    </source>
</evidence>
<dbReference type="Proteomes" id="UP000220341">
    <property type="component" value="Unassembled WGS sequence"/>
</dbReference>
<evidence type="ECO:0000256" key="4">
    <source>
        <dbReference type="ARBA" id="ARBA00022982"/>
    </source>
</evidence>
<dbReference type="InterPro" id="IPR036249">
    <property type="entry name" value="Thioredoxin-like_sf"/>
</dbReference>
<evidence type="ECO:0000256" key="1">
    <source>
        <dbReference type="ARBA" id="ARBA00008987"/>
    </source>
</evidence>
<comment type="caution">
    <text evidence="10">The sequence shown here is derived from an EMBL/GenBank/DDBJ whole genome shotgun (WGS) entry which is preliminary data.</text>
</comment>
<dbReference type="Pfam" id="PF00085">
    <property type="entry name" value="Thioredoxin"/>
    <property type="match status" value="1"/>
</dbReference>
<evidence type="ECO:0000256" key="7">
    <source>
        <dbReference type="PIRNR" id="PIRNR000077"/>
    </source>
</evidence>